<comment type="caution">
    <text evidence="2">The sequence shown here is derived from an EMBL/GenBank/DDBJ whole genome shotgun (WGS) entry which is preliminary data.</text>
</comment>
<dbReference type="RefSeq" id="WP_183408776.1">
    <property type="nucleotide sequence ID" value="NZ_JACHWY010000001.1"/>
</dbReference>
<protein>
    <submittedName>
        <fullName evidence="2">Uncharacterized protein</fullName>
    </submittedName>
</protein>
<accession>A0A7W4Z4H0</accession>
<sequence length="419" mass="47252">MKVASGLLAFVLMFSSQAYARQTFEVDLQLEARVYTENALQSEQKDASLSLAVTPEWYRDWQGGAHSITVTPFARVDSADDERTHGDIRELHWQGVLGQWEILVGISRVFWGRTELLHLVDTINQDDALENLDGEDKLGQPMLRINYVADNGSSTRLFVLPYFRERAFPGEEGRLRPPLPVDDNDPLYQSGAEEKHVDWALRHQGWVGALDYGVAWFSGNQRDPKLVPGSVVPVMTPVGPRLQVQSLRPFYGLMDQFSVDAQYTAGDWLFKLEALWRDEFNSVATALNPAIERRDDYSAASLGFERTFYGVSGNASDIGVLAEYLWDERGDEGSGFQNDLFVGARWAANDVAGTALLAGVVVDLEEYSQFYSVEFSRRIGSASKLSVEARAFHDVPPEDRSFFLVRRDGYLQLEYNLYF</sequence>
<evidence type="ECO:0000313" key="3">
    <source>
        <dbReference type="Proteomes" id="UP000537130"/>
    </source>
</evidence>
<dbReference type="AlphaFoldDB" id="A0A7W4Z4H0"/>
<name>A0A7W4Z4H0_9GAMM</name>
<keyword evidence="3" id="KW-1185">Reference proteome</keyword>
<feature type="signal peptide" evidence="1">
    <location>
        <begin position="1"/>
        <end position="20"/>
    </location>
</feature>
<dbReference type="EMBL" id="JACHWY010000001">
    <property type="protein sequence ID" value="MBB3046067.1"/>
    <property type="molecule type" value="Genomic_DNA"/>
</dbReference>
<reference evidence="2 3" key="1">
    <citation type="submission" date="2020-08" db="EMBL/GenBank/DDBJ databases">
        <title>Genomic Encyclopedia of Type Strains, Phase III (KMG-III): the genomes of soil and plant-associated and newly described type strains.</title>
        <authorList>
            <person name="Whitman W."/>
        </authorList>
    </citation>
    <scope>NUCLEOTIDE SEQUENCE [LARGE SCALE GENOMIC DNA]</scope>
    <source>
        <strain evidence="2 3">CECT 8654</strain>
    </source>
</reference>
<proteinExistence type="predicted"/>
<feature type="chain" id="PRO_5030997566" evidence="1">
    <location>
        <begin position="21"/>
        <end position="419"/>
    </location>
</feature>
<gene>
    <name evidence="2" type="ORF">FHR99_000303</name>
</gene>
<keyword evidence="1" id="KW-0732">Signal</keyword>
<evidence type="ECO:0000313" key="2">
    <source>
        <dbReference type="EMBL" id="MBB3046067.1"/>
    </source>
</evidence>
<evidence type="ECO:0000256" key="1">
    <source>
        <dbReference type="SAM" id="SignalP"/>
    </source>
</evidence>
<organism evidence="2 3">
    <name type="scientific">Litorivivens lipolytica</name>
    <dbReference type="NCBI Taxonomy" id="1524264"/>
    <lineage>
        <taxon>Bacteria</taxon>
        <taxon>Pseudomonadati</taxon>
        <taxon>Pseudomonadota</taxon>
        <taxon>Gammaproteobacteria</taxon>
        <taxon>Litorivivens</taxon>
    </lineage>
</organism>
<dbReference type="Proteomes" id="UP000537130">
    <property type="component" value="Unassembled WGS sequence"/>
</dbReference>